<keyword evidence="6" id="KW-0963">Cytoplasm</keyword>
<dbReference type="InterPro" id="IPR013783">
    <property type="entry name" value="Ig-like_fold"/>
</dbReference>
<evidence type="ECO:0000256" key="1">
    <source>
        <dbReference type="ARBA" id="ARBA00004496"/>
    </source>
</evidence>
<evidence type="ECO:0000256" key="14">
    <source>
        <dbReference type="PIRNR" id="PIRNR006337"/>
    </source>
</evidence>
<dbReference type="PIRSF" id="PIRSF006337">
    <property type="entry name" value="Trehalose_TreZ"/>
    <property type="match status" value="1"/>
</dbReference>
<dbReference type="Gene3D" id="1.10.10.760">
    <property type="entry name" value="E-set domains of sugar-utilizing enzymes"/>
    <property type="match status" value="1"/>
</dbReference>
<evidence type="ECO:0000313" key="20">
    <source>
        <dbReference type="Proteomes" id="UP000009229"/>
    </source>
</evidence>
<dbReference type="EC" id="3.2.1.141" evidence="4 13"/>
<evidence type="ECO:0000256" key="15">
    <source>
        <dbReference type="PIRSR" id="PIRSR006337-1"/>
    </source>
</evidence>
<accession>A0AAU8Q536</accession>
<dbReference type="Pfam" id="PF00128">
    <property type="entry name" value="Alpha-amylase"/>
    <property type="match status" value="1"/>
</dbReference>
<evidence type="ECO:0000256" key="3">
    <source>
        <dbReference type="ARBA" id="ARBA00008061"/>
    </source>
</evidence>
<protein>
    <recommendedName>
        <fullName evidence="5 13">Malto-oligosyltrehalose trehalohydrolase</fullName>
        <shortName evidence="14">MTHase</shortName>
        <ecNumber evidence="4 13">3.2.1.141</ecNumber>
    </recommendedName>
    <alternativeName>
        <fullName evidence="11 14">4-alpha-D-((1-&gt;4)-alpha-D-glucano)trehalose trehalohydrolase</fullName>
    </alternativeName>
    <alternativeName>
        <fullName evidence="10 14">Maltooligosyl trehalose trehalohydrolase</fullName>
    </alternativeName>
</protein>
<evidence type="ECO:0000256" key="4">
    <source>
        <dbReference type="ARBA" id="ARBA00012268"/>
    </source>
</evidence>
<name>A0AAU8Q536_DESK7</name>
<dbReference type="NCBIfam" id="TIGR02402">
    <property type="entry name" value="trehalose_TreZ"/>
    <property type="match status" value="1"/>
</dbReference>
<evidence type="ECO:0000256" key="11">
    <source>
        <dbReference type="ARBA" id="ARBA00033284"/>
    </source>
</evidence>
<evidence type="ECO:0000256" key="12">
    <source>
        <dbReference type="ARBA" id="ARBA00034013"/>
    </source>
</evidence>
<dbReference type="GO" id="GO:0005737">
    <property type="term" value="C:cytoplasm"/>
    <property type="evidence" value="ECO:0007669"/>
    <property type="project" value="UniProtKB-SubCell"/>
</dbReference>
<dbReference type="PANTHER" id="PTHR43651">
    <property type="entry name" value="1,4-ALPHA-GLUCAN-BRANCHING ENZYME"/>
    <property type="match status" value="1"/>
</dbReference>
<dbReference type="GO" id="GO:0033942">
    <property type="term" value="F:4-alpha-D-(1-&gt;4)-alpha-D-glucanotrehalose trehalohydrolase activity"/>
    <property type="evidence" value="ECO:0007669"/>
    <property type="project" value="UniProtKB-EC"/>
</dbReference>
<dbReference type="InterPro" id="IPR017853">
    <property type="entry name" value="GH"/>
</dbReference>
<gene>
    <name evidence="19" type="ordered locus">Desku_2852</name>
</gene>
<evidence type="ECO:0000313" key="19">
    <source>
        <dbReference type="EMBL" id="AEG16363.1"/>
    </source>
</evidence>
<feature type="site" description="Transition state stabilizer" evidence="17">
    <location>
        <position position="422"/>
    </location>
</feature>
<dbReference type="Proteomes" id="UP000009229">
    <property type="component" value="Chromosome"/>
</dbReference>
<comment type="subcellular location">
    <subcellularLocation>
        <location evidence="1 15">Cytoplasm</location>
    </subcellularLocation>
</comment>
<dbReference type="Gene3D" id="2.60.40.10">
    <property type="entry name" value="Immunoglobulins"/>
    <property type="match status" value="1"/>
</dbReference>
<feature type="domain" description="Glycosyl hydrolase family 13 catalytic" evidence="18">
    <location>
        <begin position="145"/>
        <end position="521"/>
    </location>
</feature>
<evidence type="ECO:0000256" key="8">
    <source>
        <dbReference type="ARBA" id="ARBA00023277"/>
    </source>
</evidence>
<dbReference type="KEGG" id="dku:Desku_2852"/>
<dbReference type="EMBL" id="CP002770">
    <property type="protein sequence ID" value="AEG16363.1"/>
    <property type="molecule type" value="Genomic_DNA"/>
</dbReference>
<dbReference type="InterPro" id="IPR012768">
    <property type="entry name" value="Trehalose_TreZ"/>
</dbReference>
<dbReference type="Gene3D" id="3.20.20.80">
    <property type="entry name" value="Glycosidases"/>
    <property type="match status" value="1"/>
</dbReference>
<comment type="pathway">
    <text evidence="2 14">Glycan biosynthesis; trehalose biosynthesis.</text>
</comment>
<dbReference type="SUPFAM" id="SSF51445">
    <property type="entry name" value="(Trans)glycosidases"/>
    <property type="match status" value="1"/>
</dbReference>
<dbReference type="InterPro" id="IPR006047">
    <property type="entry name" value="GH13_cat_dom"/>
</dbReference>
<dbReference type="CDD" id="cd11325">
    <property type="entry name" value="AmyAc_GTHase"/>
    <property type="match status" value="1"/>
</dbReference>
<feature type="binding site" evidence="16">
    <location>
        <begin position="421"/>
        <end position="426"/>
    </location>
    <ligand>
        <name>substrate</name>
    </ligand>
</feature>
<dbReference type="InterPro" id="IPR014756">
    <property type="entry name" value="Ig_E-set"/>
</dbReference>
<evidence type="ECO:0000256" key="5">
    <source>
        <dbReference type="ARBA" id="ARBA00015938"/>
    </source>
</evidence>
<dbReference type="CDD" id="cd02853">
    <property type="entry name" value="E_set_MTHase_like_N"/>
    <property type="match status" value="1"/>
</dbReference>
<dbReference type="SMART" id="SM00642">
    <property type="entry name" value="Aamy"/>
    <property type="match status" value="1"/>
</dbReference>
<reference evidence="20" key="1">
    <citation type="submission" date="2011-05" db="EMBL/GenBank/DDBJ databases">
        <title>Complete sequence of Desulfotomaculum kuznetsovii DSM 6115.</title>
        <authorList>
            <person name="Lucas S."/>
            <person name="Han J."/>
            <person name="Lapidus A."/>
            <person name="Cheng J.-F."/>
            <person name="Goodwin L."/>
            <person name="Pitluck S."/>
            <person name="Peters L."/>
            <person name="Mikhailova N."/>
            <person name="Lu M."/>
            <person name="Saunders E."/>
            <person name="Han C."/>
            <person name="Tapia R."/>
            <person name="Land M."/>
            <person name="Hauser L."/>
            <person name="Kyrpides N."/>
            <person name="Ivanova N."/>
            <person name="Pagani I."/>
            <person name="Nazina T."/>
            <person name="Ivanova A."/>
            <person name="Parshina S."/>
            <person name="Kuever J."/>
            <person name="Muyzer G."/>
            <person name="Plugge C."/>
            <person name="Stams A."/>
            <person name="Woyke T."/>
        </authorList>
    </citation>
    <scope>NUCLEOTIDE SEQUENCE [LARGE SCALE GENOMIC DNA]</scope>
    <source>
        <strain evidence="20">DSM 6115 / VKM B-1805 / 17</strain>
    </source>
</reference>
<keyword evidence="8" id="KW-0119">Carbohydrate metabolism</keyword>
<dbReference type="GO" id="GO:0005992">
    <property type="term" value="P:trehalose biosynthetic process"/>
    <property type="evidence" value="ECO:0007669"/>
    <property type="project" value="UniProtKB-UniRule"/>
</dbReference>
<evidence type="ECO:0000259" key="18">
    <source>
        <dbReference type="SMART" id="SM00642"/>
    </source>
</evidence>
<evidence type="ECO:0000256" key="9">
    <source>
        <dbReference type="ARBA" id="ARBA00023295"/>
    </source>
</evidence>
<evidence type="ECO:0000256" key="10">
    <source>
        <dbReference type="ARBA" id="ARBA00032057"/>
    </source>
</evidence>
<keyword evidence="9 14" id="KW-0326">Glycosidase</keyword>
<comment type="catalytic activity">
    <reaction evidence="12 14">
        <text>hydrolysis of (1-&gt;4)-alpha-D-glucosidic linkage in 4-alpha-D-[(1-&gt;4)-alpha-D-glucanosyl]n trehalose to yield trehalose and (1-&gt;4)-alpha-D-glucan.</text>
        <dbReference type="EC" id="3.2.1.141"/>
    </reaction>
</comment>
<feature type="active site" description="Nucleophile" evidence="15">
    <location>
        <position position="291"/>
    </location>
</feature>
<organism evidence="19 20">
    <name type="scientific">Desulfofundulus kuznetsovii (strain DSM 6115 / VKM B-1805 / 17)</name>
    <name type="common">Desulfotomaculum kuznetsovii</name>
    <dbReference type="NCBI Taxonomy" id="760568"/>
    <lineage>
        <taxon>Bacteria</taxon>
        <taxon>Bacillati</taxon>
        <taxon>Bacillota</taxon>
        <taxon>Clostridia</taxon>
        <taxon>Eubacteriales</taxon>
        <taxon>Peptococcaceae</taxon>
        <taxon>Desulfofundulus</taxon>
    </lineage>
</organism>
<evidence type="ECO:0000256" key="7">
    <source>
        <dbReference type="ARBA" id="ARBA00022801"/>
    </source>
</evidence>
<evidence type="ECO:0000256" key="16">
    <source>
        <dbReference type="PIRSR" id="PIRSR006337-2"/>
    </source>
</evidence>
<feature type="active site" description="Proton donor" evidence="15">
    <location>
        <position position="328"/>
    </location>
</feature>
<feature type="binding site" evidence="16">
    <location>
        <begin position="353"/>
        <end position="357"/>
    </location>
    <ligand>
        <name>substrate</name>
    </ligand>
</feature>
<keyword evidence="7 14" id="KW-0378">Hydrolase</keyword>
<sequence>MYLAYRYPVRLNRGIVERKGTVNRMEPNASSPQPPGATYLGGGRCHFRVWAPRVKSLAVHILGPRERLVPLPKGRRDYFCGTVEGVEPGSLYCYLLDGETERPDPASRHQPEGVYGPSQVVDLKSFAWSDQCWFGPARENLVFYELHVGTFTREGTFEAIIPHLEELKELGITAIQLMPVAQFPGSRNWGYDGVYPFAVQNSYGGPSGLQRLVDACHQKGLAVFLDVVYNHLGPEGNYLGDYAPYFTERHRTPWGPAVNFDGPGSDEVRRYFIENALYWVRNFHLDGLRLDAVHAIMDMSAIHFLEELAEEVHREAERLGRRVYVVAESDLNDARLIRPRAVGGYGLDAQWCDDFHHALHALLTGERLGYYRDFGELFHLTKAFRKGYVYTGQYSEYRQRRHGGPTDLCQPYRFVVFTQNHDQVGNRAGGERLSSLASFEDLKLAAAAAILSPYIPLLFMGEEYGETAPFLYFTSHTDPSLAEAVRKGRREEFSAFAWQEVPDPQDEQTFLRSRLNRDLRRQGHHRVLYGFYRELLWLRRQVPALQDPKWENMEVNSYPEELVLVVQRWNNGARACLILSFKDIPVFLNLPLEPGRWQKLLDTAEERWLGNGSTVPPVLSSLGRIELALPPKTCILLEHLKEG</sequence>
<feature type="binding site" evidence="16">
    <location>
        <begin position="289"/>
        <end position="294"/>
    </location>
    <ligand>
        <name>substrate</name>
    </ligand>
</feature>
<dbReference type="InterPro" id="IPR044901">
    <property type="entry name" value="Trehalose_TreZ_E-set_sf"/>
</dbReference>
<evidence type="ECO:0000256" key="13">
    <source>
        <dbReference type="NCBIfam" id="TIGR02402"/>
    </source>
</evidence>
<evidence type="ECO:0000256" key="2">
    <source>
        <dbReference type="ARBA" id="ARBA00005199"/>
    </source>
</evidence>
<evidence type="ECO:0000256" key="6">
    <source>
        <dbReference type="ARBA" id="ARBA00022490"/>
    </source>
</evidence>
<dbReference type="PANTHER" id="PTHR43651:SF11">
    <property type="entry name" value="MALTO-OLIGOSYLTREHALOSE TREHALOHYDROLASE"/>
    <property type="match status" value="1"/>
</dbReference>
<proteinExistence type="inferred from homology"/>
<evidence type="ECO:0000256" key="17">
    <source>
        <dbReference type="PIRSR" id="PIRSR006337-3"/>
    </source>
</evidence>
<comment type="similarity">
    <text evidence="3 14">Belongs to the glycosyl hydrolase 13 family.</text>
</comment>
<dbReference type="SUPFAM" id="SSF81296">
    <property type="entry name" value="E set domains"/>
    <property type="match status" value="1"/>
</dbReference>
<dbReference type="RefSeq" id="WP_013823874.1">
    <property type="nucleotide sequence ID" value="NC_015573.1"/>
</dbReference>
<dbReference type="AlphaFoldDB" id="A0AAU8Q536"/>
<keyword evidence="20" id="KW-1185">Reference proteome</keyword>